<name>X1CFP3_9ZZZZ</name>
<organism evidence="1">
    <name type="scientific">marine sediment metagenome</name>
    <dbReference type="NCBI Taxonomy" id="412755"/>
    <lineage>
        <taxon>unclassified sequences</taxon>
        <taxon>metagenomes</taxon>
        <taxon>ecological metagenomes</taxon>
    </lineage>
</organism>
<evidence type="ECO:0000313" key="1">
    <source>
        <dbReference type="EMBL" id="GAG83046.1"/>
    </source>
</evidence>
<sequence length="48" mass="5394">MGQYYYIDGTQCVGNAQGHLICDHNKRCISCGINESEITKKGKKIYLV</sequence>
<accession>X1CFP3</accession>
<gene>
    <name evidence="1" type="ORF">S01H4_29792</name>
</gene>
<reference evidence="1" key="1">
    <citation type="journal article" date="2014" name="Front. Microbiol.">
        <title>High frequency of phylogenetically diverse reductive dehalogenase-homologous genes in deep subseafloor sedimentary metagenomes.</title>
        <authorList>
            <person name="Kawai M."/>
            <person name="Futagami T."/>
            <person name="Toyoda A."/>
            <person name="Takaki Y."/>
            <person name="Nishi S."/>
            <person name="Hori S."/>
            <person name="Arai W."/>
            <person name="Tsubouchi T."/>
            <person name="Morono Y."/>
            <person name="Uchiyama I."/>
            <person name="Ito T."/>
            <person name="Fujiyama A."/>
            <person name="Inagaki F."/>
            <person name="Takami H."/>
        </authorList>
    </citation>
    <scope>NUCLEOTIDE SEQUENCE</scope>
    <source>
        <strain evidence="1">Expedition CK06-06</strain>
    </source>
</reference>
<protein>
    <submittedName>
        <fullName evidence="1">Uncharacterized protein</fullName>
    </submittedName>
</protein>
<proteinExistence type="predicted"/>
<dbReference type="AlphaFoldDB" id="X1CFP3"/>
<comment type="caution">
    <text evidence="1">The sequence shown here is derived from an EMBL/GenBank/DDBJ whole genome shotgun (WGS) entry which is preliminary data.</text>
</comment>
<dbReference type="EMBL" id="BART01015328">
    <property type="protein sequence ID" value="GAG83046.1"/>
    <property type="molecule type" value="Genomic_DNA"/>
</dbReference>